<dbReference type="InterPro" id="IPR028082">
    <property type="entry name" value="Peripla_BP_I"/>
</dbReference>
<feature type="domain" description="HTH lacI-type" evidence="4">
    <location>
        <begin position="2"/>
        <end position="56"/>
    </location>
</feature>
<evidence type="ECO:0000256" key="3">
    <source>
        <dbReference type="ARBA" id="ARBA00023163"/>
    </source>
</evidence>
<evidence type="ECO:0000256" key="1">
    <source>
        <dbReference type="ARBA" id="ARBA00023015"/>
    </source>
</evidence>
<dbReference type="InterPro" id="IPR001761">
    <property type="entry name" value="Peripla_BP/Lac1_sug-bd_dom"/>
</dbReference>
<protein>
    <submittedName>
        <fullName evidence="5">Transcriptional repressor of carbon supply (LacI family) protein</fullName>
    </submittedName>
</protein>
<dbReference type="PANTHER" id="PTHR30146:SF105">
    <property type="entry name" value="CATABOLITE CONTROL PROTEIN B"/>
    <property type="match status" value="1"/>
</dbReference>
<keyword evidence="6" id="KW-1185">Reference proteome</keyword>
<dbReference type="CDD" id="cd06286">
    <property type="entry name" value="PBP1_CcpB-like"/>
    <property type="match status" value="1"/>
</dbReference>
<organism evidence="5 6">
    <name type="scientific">Bacillus atrophaeus (strain 1942)</name>
    <dbReference type="NCBI Taxonomy" id="720555"/>
    <lineage>
        <taxon>Bacteria</taxon>
        <taxon>Bacillati</taxon>
        <taxon>Bacillota</taxon>
        <taxon>Bacilli</taxon>
        <taxon>Bacillales</taxon>
        <taxon>Bacillaceae</taxon>
        <taxon>Bacillus</taxon>
    </lineage>
</organism>
<dbReference type="EMBL" id="CP002207">
    <property type="protein sequence ID" value="ADP34614.1"/>
    <property type="molecule type" value="Genomic_DNA"/>
</dbReference>
<evidence type="ECO:0000313" key="6">
    <source>
        <dbReference type="Proteomes" id="UP000006867"/>
    </source>
</evidence>
<evidence type="ECO:0000313" key="5">
    <source>
        <dbReference type="EMBL" id="ADP34614.1"/>
    </source>
</evidence>
<dbReference type="Pfam" id="PF00532">
    <property type="entry name" value="Peripla_BP_1"/>
    <property type="match status" value="1"/>
</dbReference>
<evidence type="ECO:0000256" key="2">
    <source>
        <dbReference type="ARBA" id="ARBA00023125"/>
    </source>
</evidence>
<dbReference type="PANTHER" id="PTHR30146">
    <property type="entry name" value="LACI-RELATED TRANSCRIPTIONAL REPRESSOR"/>
    <property type="match status" value="1"/>
</dbReference>
<keyword evidence="1" id="KW-0805">Transcription regulation</keyword>
<dbReference type="SMART" id="SM00354">
    <property type="entry name" value="HTH_LACI"/>
    <property type="match status" value="1"/>
</dbReference>
<keyword evidence="2" id="KW-0238">DNA-binding</keyword>
<dbReference type="Gene3D" id="3.40.50.2300">
    <property type="match status" value="2"/>
</dbReference>
<gene>
    <name evidence="5" type="ordered locus">BATR1942_18485</name>
</gene>
<accession>A0ABM5M3A4</accession>
<dbReference type="SUPFAM" id="SSF53822">
    <property type="entry name" value="Periplasmic binding protein-like I"/>
    <property type="match status" value="1"/>
</dbReference>
<dbReference type="RefSeq" id="WP_003326066.1">
    <property type="nucleotide sequence ID" value="NC_014639.1"/>
</dbReference>
<evidence type="ECO:0000259" key="4">
    <source>
        <dbReference type="PROSITE" id="PS50932"/>
    </source>
</evidence>
<dbReference type="CDD" id="cd01392">
    <property type="entry name" value="HTH_LacI"/>
    <property type="match status" value="1"/>
</dbReference>
<dbReference type="Proteomes" id="UP000006867">
    <property type="component" value="Chromosome"/>
</dbReference>
<dbReference type="PROSITE" id="PS00356">
    <property type="entry name" value="HTH_LACI_1"/>
    <property type="match status" value="1"/>
</dbReference>
<dbReference type="Pfam" id="PF00356">
    <property type="entry name" value="LacI"/>
    <property type="match status" value="1"/>
</dbReference>
<dbReference type="SUPFAM" id="SSF47413">
    <property type="entry name" value="lambda repressor-like DNA-binding domains"/>
    <property type="match status" value="1"/>
</dbReference>
<reference evidence="5 6" key="1">
    <citation type="journal article" date="2011" name="Front. Microbiol.">
        <title>Genomic signatures of strain selection and enhancement in Bacillus atrophaeus var. globigii, a historical biowarfare simulant.</title>
        <authorList>
            <person name="Gibbons H.S."/>
            <person name="Broomall S.M."/>
            <person name="McNew L.A."/>
            <person name="Daligault H."/>
            <person name="Chapman C."/>
            <person name="Bruce D."/>
            <person name="Karavis M."/>
            <person name="Krepps M."/>
            <person name="McGregor P.A."/>
            <person name="Hong C."/>
            <person name="Park K.H."/>
            <person name="Akmal A."/>
            <person name="Feldman A."/>
            <person name="Lin J.S."/>
            <person name="Chang W.E."/>
            <person name="Higgs B.W."/>
            <person name="Demirev P."/>
            <person name="Lindquist J."/>
            <person name="Liem A."/>
            <person name="Fochler E."/>
            <person name="Read T.D."/>
            <person name="Tapia R."/>
            <person name="Johnson S."/>
            <person name="Bishop-Lilly K.A."/>
            <person name="Detter C."/>
            <person name="Han C."/>
            <person name="Sozhamannan S."/>
            <person name="Rosenzweig C.N."/>
            <person name="Skowronski E.W."/>
        </authorList>
    </citation>
    <scope>NUCLEOTIDE SEQUENCE [LARGE SCALE GENOMIC DNA]</scope>
    <source>
        <strain evidence="5 6">1942</strain>
    </source>
</reference>
<sequence>MANIKDIARMANVSVSTVSRVLNQHPYVAEEKRLAVRQAMEELDYTPNRTAIDLIRGKTNTIGVILPYSDHPCFDKIVNGITKTAFEHQYATTLLPTKYDAAFEKKYLEMVRTKKIDGLIITSKANTWEEILPYAEYGRIIACEYTNQAEIPCAYNDRKSAYIEGFQYLKKRGHENIAFTCVREAEQSPSTADKVKAFEFVYGPLEEHNILAGCNHMTDGEKAGEYFHNLNRKPTAIYANSDEIAAGIYLYAQKHNWSIPEELEIIGEGNLSVSRVLHFSSLDLNLEQLGEAAFSLFLKDTPAKIKIPHQLVGKKT</sequence>
<dbReference type="PRINTS" id="PR00036">
    <property type="entry name" value="HTHLACI"/>
</dbReference>
<dbReference type="InterPro" id="IPR010982">
    <property type="entry name" value="Lambda_DNA-bd_dom_sf"/>
</dbReference>
<keyword evidence="3" id="KW-0804">Transcription</keyword>
<dbReference type="PROSITE" id="PS50932">
    <property type="entry name" value="HTH_LACI_2"/>
    <property type="match status" value="1"/>
</dbReference>
<name>A0ABM5M3A4_BACA1</name>
<dbReference type="InterPro" id="IPR000843">
    <property type="entry name" value="HTH_LacI"/>
</dbReference>
<dbReference type="Gene3D" id="1.10.260.40">
    <property type="entry name" value="lambda repressor-like DNA-binding domains"/>
    <property type="match status" value="1"/>
</dbReference>
<proteinExistence type="predicted"/>